<dbReference type="AlphaFoldDB" id="A0A9Q3VI81"/>
<feature type="region of interest" description="Disordered" evidence="1">
    <location>
        <begin position="333"/>
        <end position="359"/>
    </location>
</feature>
<feature type="transmembrane region" description="Helical" evidence="2">
    <location>
        <begin position="69"/>
        <end position="90"/>
    </location>
</feature>
<evidence type="ECO:0000313" key="3">
    <source>
        <dbReference type="EMBL" id="MCD9872371.1"/>
    </source>
</evidence>
<keyword evidence="4" id="KW-1185">Reference proteome</keyword>
<comment type="caution">
    <text evidence="3">The sequence shown here is derived from an EMBL/GenBank/DDBJ whole genome shotgun (WGS) entry which is preliminary data.</text>
</comment>
<dbReference type="Proteomes" id="UP001108029">
    <property type="component" value="Unassembled WGS sequence"/>
</dbReference>
<gene>
    <name evidence="3" type="ORF">LJ657_01495</name>
</gene>
<keyword evidence="2" id="KW-0472">Membrane</keyword>
<evidence type="ECO:0000313" key="4">
    <source>
        <dbReference type="Proteomes" id="UP001108029"/>
    </source>
</evidence>
<name>A0A9Q3VI81_9ACTN</name>
<protein>
    <submittedName>
        <fullName evidence="3">Uncharacterized protein</fullName>
    </submittedName>
</protein>
<reference evidence="3" key="1">
    <citation type="submission" date="2021-12" db="EMBL/GenBank/DDBJ databases">
        <authorList>
            <person name="Lee J.-H."/>
            <person name="Kim S.-B."/>
        </authorList>
    </citation>
    <scope>NUCLEOTIDE SEQUENCE</scope>
    <source>
        <strain evidence="3">NR30</strain>
    </source>
</reference>
<feature type="transmembrane region" description="Helical" evidence="2">
    <location>
        <begin position="148"/>
        <end position="168"/>
    </location>
</feature>
<sequence>MDLQKPTAGHPGKQPARQSPEGCLVVAIRLPVRIVVLVLLVPVRMVWDALAVAGRFLNGTVFRPVGRALLWVARAVFVWPFVGLWRYVVVPLGRASGWLANVLVVLPLKWFHRYVLTPLGQALVWVYARVLTPVGHGVIRVLRGTGAVLALLGGGVYAGIAWLVRYLVAVPALWVYERVLAPVGRATAWVVGMVATGVGIGLYWAGRVLFVLPALALWRWVLVPVGRLLAVVGREVGQAVGHAWRVAGRISLAVGRALGTLFRWIFVEPVSWVYRTVLTPVGHVVRDAVLRPVAEAARSVGRATRLALAAARESARQARADFRRLLFGEPERTGIAVRREPPGRETRTLGSSTTALTKD</sequence>
<dbReference type="RefSeq" id="WP_232646245.1">
    <property type="nucleotide sequence ID" value="NZ_JAJSBI010000001.1"/>
</dbReference>
<feature type="compositionally biased region" description="Polar residues" evidence="1">
    <location>
        <begin position="348"/>
        <end position="359"/>
    </location>
</feature>
<accession>A0A9Q3VI81</accession>
<evidence type="ECO:0000256" key="2">
    <source>
        <dbReference type="SAM" id="Phobius"/>
    </source>
</evidence>
<dbReference type="EMBL" id="JAJSBI010000001">
    <property type="protein sequence ID" value="MCD9872371.1"/>
    <property type="molecule type" value="Genomic_DNA"/>
</dbReference>
<keyword evidence="2" id="KW-0812">Transmembrane</keyword>
<feature type="transmembrane region" description="Helical" evidence="2">
    <location>
        <begin position="34"/>
        <end position="57"/>
    </location>
</feature>
<feature type="transmembrane region" description="Helical" evidence="2">
    <location>
        <begin position="188"/>
        <end position="218"/>
    </location>
</feature>
<proteinExistence type="predicted"/>
<keyword evidence="2" id="KW-1133">Transmembrane helix</keyword>
<organism evidence="3 4">
    <name type="scientific">Streptomyces guryensis</name>
    <dbReference type="NCBI Taxonomy" id="2886947"/>
    <lineage>
        <taxon>Bacteria</taxon>
        <taxon>Bacillati</taxon>
        <taxon>Actinomycetota</taxon>
        <taxon>Actinomycetes</taxon>
        <taxon>Kitasatosporales</taxon>
        <taxon>Streptomycetaceae</taxon>
        <taxon>Streptomyces</taxon>
    </lineage>
</organism>
<feature type="transmembrane region" description="Helical" evidence="2">
    <location>
        <begin position="110"/>
        <end position="128"/>
    </location>
</feature>
<evidence type="ECO:0000256" key="1">
    <source>
        <dbReference type="SAM" id="MobiDB-lite"/>
    </source>
</evidence>
<feature type="compositionally biased region" description="Basic and acidic residues" evidence="1">
    <location>
        <begin position="333"/>
        <end position="347"/>
    </location>
</feature>